<dbReference type="AlphaFoldDB" id="A0AAE9E6T4"/>
<feature type="transmembrane region" description="Helical" evidence="1">
    <location>
        <begin position="52"/>
        <end position="72"/>
    </location>
</feature>
<dbReference type="EMBL" id="CP092620">
    <property type="protein sequence ID" value="UMM14916.1"/>
    <property type="molecule type" value="Genomic_DNA"/>
</dbReference>
<keyword evidence="1" id="KW-0812">Transmembrane</keyword>
<evidence type="ECO:0000313" key="3">
    <source>
        <dbReference type="Proteomes" id="UP000829354"/>
    </source>
</evidence>
<reference evidence="2 3" key="1">
    <citation type="submission" date="2022-04" db="EMBL/GenBank/DDBJ databases">
        <title>Chromosome-level reference genomes for two strains of Caenorhabditis briggsae: an improved platform for comparative genomics.</title>
        <authorList>
            <person name="Stevens L."/>
            <person name="Andersen E."/>
        </authorList>
    </citation>
    <scope>NUCLEOTIDE SEQUENCE [LARGE SCALE GENOMIC DNA]</scope>
    <source>
        <strain evidence="2">VX34</strain>
        <tissue evidence="2">Whole-organism</tissue>
    </source>
</reference>
<evidence type="ECO:0000313" key="2">
    <source>
        <dbReference type="EMBL" id="UMM14916.1"/>
    </source>
</evidence>
<keyword evidence="3" id="KW-1185">Reference proteome</keyword>
<evidence type="ECO:0000256" key="1">
    <source>
        <dbReference type="SAM" id="Phobius"/>
    </source>
</evidence>
<gene>
    <name evidence="2" type="ORF">L5515_002549</name>
</gene>
<protein>
    <submittedName>
        <fullName evidence="2">Uncharacterized protein</fullName>
    </submittedName>
</protein>
<accession>A0AAE9E6T4</accession>
<proteinExistence type="predicted"/>
<dbReference type="Proteomes" id="UP000829354">
    <property type="component" value="Chromosome I"/>
</dbReference>
<organism evidence="2 3">
    <name type="scientific">Caenorhabditis briggsae</name>
    <dbReference type="NCBI Taxonomy" id="6238"/>
    <lineage>
        <taxon>Eukaryota</taxon>
        <taxon>Metazoa</taxon>
        <taxon>Ecdysozoa</taxon>
        <taxon>Nematoda</taxon>
        <taxon>Chromadorea</taxon>
        <taxon>Rhabditida</taxon>
        <taxon>Rhabditina</taxon>
        <taxon>Rhabditomorpha</taxon>
        <taxon>Rhabditoidea</taxon>
        <taxon>Rhabditidae</taxon>
        <taxon>Peloderinae</taxon>
        <taxon>Caenorhabditis</taxon>
    </lineage>
</organism>
<name>A0AAE9E6T4_CAEBR</name>
<keyword evidence="1" id="KW-0472">Membrane</keyword>
<keyword evidence="1" id="KW-1133">Transmembrane helix</keyword>
<sequence>MANSQKSKKSGKVKIWTSKVYPVYAGQPLPDIPMGPTSSSEWNSLSRCDKTIIITAIILRLIAFSIVAFIYVSHADNSKNQ</sequence>